<protein>
    <recommendedName>
        <fullName evidence="3">Excinuclease ABC subunit B</fullName>
    </recommendedName>
</protein>
<sequence length="142" mass="15430">MRHIALLCLLPTSLQAWEFTPGLPCRLSHATAEAAIELTYDPTQPLYTVTVTRTAPWPQTENFQMQFTGPQARRIGTDRHQLSEDQRSLTVADTGFGNVLDGLQFNDTTTAIAGETNVTFPLAGIAEPLAAFRACDPSAPVS</sequence>
<gene>
    <name evidence="1" type="ORF">RZ517_07550</name>
</gene>
<name>A0ABZ2HL49_9RHOB</name>
<dbReference type="Proteomes" id="UP001364156">
    <property type="component" value="Chromosome"/>
</dbReference>
<evidence type="ECO:0008006" key="3">
    <source>
        <dbReference type="Google" id="ProtNLM"/>
    </source>
</evidence>
<accession>A0ABZ2HL49</accession>
<dbReference type="EMBL" id="CP146069">
    <property type="protein sequence ID" value="WWR48013.1"/>
    <property type="molecule type" value="Genomic_DNA"/>
</dbReference>
<evidence type="ECO:0000313" key="1">
    <source>
        <dbReference type="EMBL" id="WWR48013.1"/>
    </source>
</evidence>
<dbReference type="RefSeq" id="WP_338550837.1">
    <property type="nucleotide sequence ID" value="NZ_CP146069.1"/>
</dbReference>
<evidence type="ECO:0000313" key="2">
    <source>
        <dbReference type="Proteomes" id="UP001364156"/>
    </source>
</evidence>
<keyword evidence="2" id="KW-1185">Reference proteome</keyword>
<organism evidence="1 2">
    <name type="scientific">Roseovarius phycicola</name>
    <dbReference type="NCBI Taxonomy" id="3080976"/>
    <lineage>
        <taxon>Bacteria</taxon>
        <taxon>Pseudomonadati</taxon>
        <taxon>Pseudomonadota</taxon>
        <taxon>Alphaproteobacteria</taxon>
        <taxon>Rhodobacterales</taxon>
        <taxon>Roseobacteraceae</taxon>
        <taxon>Roseovarius</taxon>
    </lineage>
</organism>
<reference evidence="1 2" key="1">
    <citation type="submission" date="2023-10" db="EMBL/GenBank/DDBJ databases">
        <title>Roseovarius strain S88 nov., isolated from a marine algae.</title>
        <authorList>
            <person name="Lee M.W."/>
            <person name="Lee J.K."/>
            <person name="Kim J.M."/>
            <person name="Choi D.G."/>
            <person name="Baek J.H."/>
            <person name="Bayburt H."/>
            <person name="Jung J.J."/>
            <person name="Han D.M."/>
            <person name="Jeon C.O."/>
        </authorList>
    </citation>
    <scope>NUCLEOTIDE SEQUENCE [LARGE SCALE GENOMIC DNA]</scope>
    <source>
        <strain evidence="1 2">S88</strain>
    </source>
</reference>
<proteinExistence type="predicted"/>